<comment type="caution">
    <text evidence="2">The sequence shown here is derived from an EMBL/GenBank/DDBJ whole genome shotgun (WGS) entry which is preliminary data.</text>
</comment>
<keyword evidence="3" id="KW-1185">Reference proteome</keyword>
<organism evidence="2 3">
    <name type="scientific">Fulvivirga kasyanovii</name>
    <dbReference type="NCBI Taxonomy" id="396812"/>
    <lineage>
        <taxon>Bacteria</taxon>
        <taxon>Pseudomonadati</taxon>
        <taxon>Bacteroidota</taxon>
        <taxon>Cytophagia</taxon>
        <taxon>Cytophagales</taxon>
        <taxon>Fulvivirgaceae</taxon>
        <taxon>Fulvivirga</taxon>
    </lineage>
</organism>
<dbReference type="PANTHER" id="PTHR22916:SF69">
    <property type="entry name" value="BIFUNCTIONAL GLYCOSYLTRANSFERASE PGTA"/>
    <property type="match status" value="1"/>
</dbReference>
<dbReference type="Gene3D" id="3.90.550.10">
    <property type="entry name" value="Spore Coat Polysaccharide Biosynthesis Protein SpsA, Chain A"/>
    <property type="match status" value="1"/>
</dbReference>
<reference evidence="2 3" key="1">
    <citation type="submission" date="2019-02" db="EMBL/GenBank/DDBJ databases">
        <authorList>
            <person name="Goldberg S.R."/>
            <person name="Haltli B.A."/>
            <person name="Correa H."/>
            <person name="Russell K.G."/>
        </authorList>
    </citation>
    <scope>NUCLEOTIDE SEQUENCE [LARGE SCALE GENOMIC DNA]</scope>
    <source>
        <strain evidence="2 3">JCM 16186</strain>
    </source>
</reference>
<dbReference type="PANTHER" id="PTHR22916">
    <property type="entry name" value="GLYCOSYLTRANSFERASE"/>
    <property type="match status" value="1"/>
</dbReference>
<dbReference type="InterPro" id="IPR001173">
    <property type="entry name" value="Glyco_trans_2-like"/>
</dbReference>
<name>A0ABW9RNA8_9BACT</name>
<dbReference type="SUPFAM" id="SSF53448">
    <property type="entry name" value="Nucleotide-diphospho-sugar transferases"/>
    <property type="match status" value="1"/>
</dbReference>
<gene>
    <name evidence="2" type="ORF">E1163_11695</name>
</gene>
<dbReference type="InterPro" id="IPR029044">
    <property type="entry name" value="Nucleotide-diphossugar_trans"/>
</dbReference>
<evidence type="ECO:0000313" key="2">
    <source>
        <dbReference type="EMBL" id="MTI25607.1"/>
    </source>
</evidence>
<evidence type="ECO:0000259" key="1">
    <source>
        <dbReference type="Pfam" id="PF00535"/>
    </source>
</evidence>
<dbReference type="Proteomes" id="UP000798808">
    <property type="component" value="Unassembled WGS sequence"/>
</dbReference>
<dbReference type="Pfam" id="PF00535">
    <property type="entry name" value="Glycos_transf_2"/>
    <property type="match status" value="1"/>
</dbReference>
<dbReference type="EMBL" id="SMLW01000528">
    <property type="protein sequence ID" value="MTI25607.1"/>
    <property type="molecule type" value="Genomic_DNA"/>
</dbReference>
<evidence type="ECO:0000313" key="3">
    <source>
        <dbReference type="Proteomes" id="UP000798808"/>
    </source>
</evidence>
<protein>
    <submittedName>
        <fullName evidence="2">Glycosyltransferase family 2 protein</fullName>
    </submittedName>
</protein>
<feature type="domain" description="Glycosyltransferase 2-like" evidence="1">
    <location>
        <begin position="14"/>
        <end position="175"/>
    </location>
</feature>
<sequence>MLKGHLKEKALRVSVVLPAFNAEATINRAISSILEQTFKAFELIVVDDGSTDNTWNIIKDLETEDPRIKCYHLMHGGIARALNFGIKMSSGTYIARMDADDTSYPERLELQFDYLEKHPDVGLVSSLVKHTGDASKYEGYLKHVEWINSVVKPEQILSKRFMDSPFAHPSTCFRRHLTNKYGGYAEDSVPEDYELWLRWLHHGVAMHKLDKVLLDWHDSPGRLSRTDANYSNENFYKIKARYLLSYLKQKFDKLPQLYVWGAGRVVNNRVKPLLDLGLTISGFIDVKDRKDNKFIHFSQIPAQPNPGRLMILCFVSDRKGKVEIYNFLTQKGYEEGRDFLMMA</sequence>
<accession>A0ABW9RNA8</accession>
<proteinExistence type="predicted"/>